<accession>G0UZ95</accession>
<sequence length="99" mass="11195">MSAKLSKTLSRAVFYFDWPSFISPRGKIERCTAGRRLHVLITLPSTSFFFFNQPFIPPLPFHSCCLPTPFSLFIYLFSSAAAEVGMCRKTMSGTCKKET</sequence>
<dbReference type="AlphaFoldDB" id="G0UZ95"/>
<keyword evidence="1" id="KW-1133">Transmembrane helix</keyword>
<evidence type="ECO:0000313" key="2">
    <source>
        <dbReference type="EMBL" id="CCC94714.1"/>
    </source>
</evidence>
<keyword evidence="1" id="KW-0812">Transmembrane</keyword>
<proteinExistence type="predicted"/>
<protein>
    <submittedName>
        <fullName evidence="2">Uncharacterized protein</fullName>
    </submittedName>
</protein>
<keyword evidence="1" id="KW-0472">Membrane</keyword>
<dbReference type="EMBL" id="HE575324">
    <property type="protein sequence ID" value="CCC94714.1"/>
    <property type="molecule type" value="Genomic_DNA"/>
</dbReference>
<feature type="transmembrane region" description="Helical" evidence="1">
    <location>
        <begin position="68"/>
        <end position="87"/>
    </location>
</feature>
<reference evidence="2" key="1">
    <citation type="journal article" date="2012" name="Proc. Natl. Acad. Sci. U.S.A.">
        <title>Antigenic diversity is generated by distinct evolutionary mechanisms in African trypanosome species.</title>
        <authorList>
            <person name="Jackson A.P."/>
            <person name="Berry A."/>
            <person name="Aslett M."/>
            <person name="Allison H.C."/>
            <person name="Burton P."/>
            <person name="Vavrova-Anderson J."/>
            <person name="Brown R."/>
            <person name="Browne H."/>
            <person name="Corton N."/>
            <person name="Hauser H."/>
            <person name="Gamble J."/>
            <person name="Gilderthorp R."/>
            <person name="Marcello L."/>
            <person name="McQuillan J."/>
            <person name="Otto T.D."/>
            <person name="Quail M.A."/>
            <person name="Sanders M.J."/>
            <person name="van Tonder A."/>
            <person name="Ginger M.L."/>
            <person name="Field M.C."/>
            <person name="Barry J.D."/>
            <person name="Hertz-Fowler C."/>
            <person name="Berriman M."/>
        </authorList>
    </citation>
    <scope>NUCLEOTIDE SEQUENCE</scope>
    <source>
        <strain evidence="2">IL3000</strain>
    </source>
</reference>
<evidence type="ECO:0000256" key="1">
    <source>
        <dbReference type="SAM" id="Phobius"/>
    </source>
</evidence>
<gene>
    <name evidence="2" type="ORF">TCIL3000_11_960</name>
</gene>
<organism evidence="2">
    <name type="scientific">Trypanosoma congolense (strain IL3000)</name>
    <dbReference type="NCBI Taxonomy" id="1068625"/>
    <lineage>
        <taxon>Eukaryota</taxon>
        <taxon>Discoba</taxon>
        <taxon>Euglenozoa</taxon>
        <taxon>Kinetoplastea</taxon>
        <taxon>Metakinetoplastina</taxon>
        <taxon>Trypanosomatida</taxon>
        <taxon>Trypanosomatidae</taxon>
        <taxon>Trypanosoma</taxon>
        <taxon>Nannomonas</taxon>
    </lineage>
</organism>
<name>G0UZ95_TRYCI</name>